<proteinExistence type="predicted"/>
<dbReference type="SUPFAM" id="SSF53649">
    <property type="entry name" value="Alkaline phosphatase-like"/>
    <property type="match status" value="1"/>
</dbReference>
<dbReference type="SUPFAM" id="SSF50974">
    <property type="entry name" value="Nitrous oxide reductase, N-terminal domain"/>
    <property type="match status" value="1"/>
</dbReference>
<reference evidence="2 3" key="1">
    <citation type="submission" date="2023-11" db="EMBL/GenBank/DDBJ databases">
        <title>MicrobeMod: A computational toolkit for identifying prokaryotic methylation and restriction-modification with nanopore sequencing.</title>
        <authorList>
            <person name="Crits-Christoph A."/>
            <person name="Kang S.C."/>
            <person name="Lee H."/>
            <person name="Ostrov N."/>
        </authorList>
    </citation>
    <scope>NUCLEOTIDE SEQUENCE [LARGE SCALE GENOMIC DNA]</scope>
    <source>
        <strain evidence="2 3">DSMZ 700</strain>
    </source>
</reference>
<evidence type="ECO:0000313" key="3">
    <source>
        <dbReference type="Proteomes" id="UP001279553"/>
    </source>
</evidence>
<protein>
    <submittedName>
        <fullName evidence="2">Bifunctional YncE family protein/alkaline phosphatase family protein</fullName>
    </submittedName>
</protein>
<feature type="chain" id="PRO_5043667623" evidence="1">
    <location>
        <begin position="22"/>
        <end position="915"/>
    </location>
</feature>
<evidence type="ECO:0000313" key="2">
    <source>
        <dbReference type="EMBL" id="MDX5932724.1"/>
    </source>
</evidence>
<sequence>MPASRPSTGIAIIALTLTALACGAWSGPPDAPVTITSANQAAYTHTLPAGRLAAPVGTIVATPNFPTGVAILGHRIAVLANGASRAQSIAFYDRTTLTAETSLIGLAKPLKTPLPSGAQVLKHQDFFQGLATGPTGTLYAAGGASNDILAIDTAGPTPRVIHTYRLIWQPFPHNQYPYVYQGAHHADVHKPAGLEADKQSHPRYFFPDAVAATAHHVFTTGLLANSLARIDLATGATTYLNVGAYPNAIAFADHGKILAVSLWGDNAVALVDPTTMKLLAKIAVGPHLTATSIEAGLHPIALAGRRSTPHLYVALANGDQIVEIDTTTGKILRRISVLPYRNAASGSYPDALALDGTRLYVANAGNDDIMTIDTRTGAERGLTPTGWYPTALAVTPHHLYAVAAKGLGSGPNLDHQWVGDMMHGLLQQIPRHPAPSAQTAFTRAALADNHFLPEQRAALAARNARVTRRLDRRIHTVVLILRENKTFDEEFGRYPGLGHWADPQLDLYDRKELPNLYHMAATGALFVDFDADGEVTAQGHQWTTAASDSDFVQRTWGQYYSNRGLQGNPGWTQPLSTPAKNTDPDDPFADDIDLAKLRRPATNPWISYPNGRFLFDDLSRHHVGFENFGEFIARDRAGTVRPAILASTDAGYPGWDRMLLDTVRARVVDRWIAAHRTAMPRFIYIWLPDDHTAGRNPCYYTPDYYVANNDEATAQIVSALSHTTAWAHMAVFVTEDDAQSGADHINAHRTFLVAYGPWVKPATIMTKPYSQVDLIRTIEAVTHIPPLSQWDQNARVISGIWAHHPDDAPFTPLPMQTARAVNPGTCTLATRLRFDAGTSGKLLTPAFAAAHGKAAALTPGDRYTPTSLLKVAGGEQMRQEWIASKGKASYQHVMNALTRYAAAKGAPLSAFRAND</sequence>
<dbReference type="Gene3D" id="3.40.720.10">
    <property type="entry name" value="Alkaline Phosphatase, subunit A"/>
    <property type="match status" value="1"/>
</dbReference>
<keyword evidence="1" id="KW-0732">Signal</keyword>
<dbReference type="InterPro" id="IPR051200">
    <property type="entry name" value="Host-pathogen_enzymatic-act"/>
</dbReference>
<dbReference type="PANTHER" id="PTHR47197">
    <property type="entry name" value="PROTEIN NIRF"/>
    <property type="match status" value="1"/>
</dbReference>
<feature type="signal peptide" evidence="1">
    <location>
        <begin position="1"/>
        <end position="21"/>
    </location>
</feature>
<dbReference type="InterPro" id="IPR011048">
    <property type="entry name" value="Haem_d1_sf"/>
</dbReference>
<organism evidence="2 3">
    <name type="scientific">Acidiphilium acidophilum</name>
    <name type="common">Thiobacillus acidophilus</name>
    <dbReference type="NCBI Taxonomy" id="76588"/>
    <lineage>
        <taxon>Bacteria</taxon>
        <taxon>Pseudomonadati</taxon>
        <taxon>Pseudomonadota</taxon>
        <taxon>Alphaproteobacteria</taxon>
        <taxon>Acetobacterales</taxon>
        <taxon>Acidocellaceae</taxon>
        <taxon>Acidiphilium</taxon>
    </lineage>
</organism>
<dbReference type="Gene3D" id="2.130.10.10">
    <property type="entry name" value="YVTN repeat-like/Quinoprotein amine dehydrogenase"/>
    <property type="match status" value="2"/>
</dbReference>
<comment type="caution">
    <text evidence="2">The sequence shown here is derived from an EMBL/GenBank/DDBJ whole genome shotgun (WGS) entry which is preliminary data.</text>
</comment>
<dbReference type="NCBIfam" id="TIGR02276">
    <property type="entry name" value="beta_rpt_yvtn"/>
    <property type="match status" value="1"/>
</dbReference>
<dbReference type="InterPro" id="IPR017850">
    <property type="entry name" value="Alkaline_phosphatase_core_sf"/>
</dbReference>
<dbReference type="AlphaFoldDB" id="A0AAW9DUE9"/>
<evidence type="ECO:0000256" key="1">
    <source>
        <dbReference type="SAM" id="SignalP"/>
    </source>
</evidence>
<accession>A0AAW9DUE9</accession>
<dbReference type="Proteomes" id="UP001279553">
    <property type="component" value="Unassembled WGS sequence"/>
</dbReference>
<dbReference type="InterPro" id="IPR011045">
    <property type="entry name" value="N2O_reductase_N"/>
</dbReference>
<name>A0AAW9DUE9_ACIAO</name>
<dbReference type="InterPro" id="IPR011964">
    <property type="entry name" value="YVTN_b-propeller_repeat"/>
</dbReference>
<dbReference type="SUPFAM" id="SSF51004">
    <property type="entry name" value="C-terminal (heme d1) domain of cytochrome cd1-nitrite reductase"/>
    <property type="match status" value="1"/>
</dbReference>
<dbReference type="RefSeq" id="WP_319615577.1">
    <property type="nucleotide sequence ID" value="NZ_JAWXYB010000018.1"/>
</dbReference>
<dbReference type="EMBL" id="JAWXYB010000018">
    <property type="protein sequence ID" value="MDX5932724.1"/>
    <property type="molecule type" value="Genomic_DNA"/>
</dbReference>
<dbReference type="PROSITE" id="PS51257">
    <property type="entry name" value="PROKAR_LIPOPROTEIN"/>
    <property type="match status" value="1"/>
</dbReference>
<keyword evidence="3" id="KW-1185">Reference proteome</keyword>
<dbReference type="InterPro" id="IPR015943">
    <property type="entry name" value="WD40/YVTN_repeat-like_dom_sf"/>
</dbReference>
<dbReference type="PANTHER" id="PTHR47197:SF3">
    <property type="entry name" value="DIHYDRO-HEME D1 DEHYDROGENASE"/>
    <property type="match status" value="1"/>
</dbReference>
<gene>
    <name evidence="2" type="ORF">SIL87_18385</name>
</gene>